<dbReference type="PANTHER" id="PTHR14218">
    <property type="entry name" value="PROTEASE S8 TRIPEPTIDYL PEPTIDASE I CLN2"/>
    <property type="match status" value="1"/>
</dbReference>
<evidence type="ECO:0000313" key="3">
    <source>
        <dbReference type="EMBL" id="KAK5173192.1"/>
    </source>
</evidence>
<dbReference type="AlphaFoldDB" id="A0AAV9PK62"/>
<reference evidence="3 4" key="1">
    <citation type="submission" date="2023-08" db="EMBL/GenBank/DDBJ databases">
        <title>Black Yeasts Isolated from many extreme environments.</title>
        <authorList>
            <person name="Coleine C."/>
            <person name="Stajich J.E."/>
            <person name="Selbmann L."/>
        </authorList>
    </citation>
    <scope>NUCLEOTIDE SEQUENCE [LARGE SCALE GENOMIC DNA]</scope>
    <source>
        <strain evidence="3 4">CCFEE 5935</strain>
    </source>
</reference>
<name>A0AAV9PK62_9PEZI</name>
<dbReference type="CDD" id="cd11377">
    <property type="entry name" value="Pro-peptidase_S53"/>
    <property type="match status" value="1"/>
</dbReference>
<feature type="signal peptide" evidence="1">
    <location>
        <begin position="1"/>
        <end position="19"/>
    </location>
</feature>
<protein>
    <recommendedName>
        <fullName evidence="2">Peptidase S53 activation domain-containing protein</fullName>
    </recommendedName>
</protein>
<feature type="domain" description="Peptidase S53 activation" evidence="2">
    <location>
        <begin position="34"/>
        <end position="177"/>
    </location>
</feature>
<dbReference type="Proteomes" id="UP001337655">
    <property type="component" value="Unassembled WGS sequence"/>
</dbReference>
<feature type="chain" id="PRO_5043541448" description="Peptidase S53 activation domain-containing protein" evidence="1">
    <location>
        <begin position="20"/>
        <end position="325"/>
    </location>
</feature>
<dbReference type="Gene3D" id="3.40.50.200">
    <property type="entry name" value="Peptidase S8/S53 domain"/>
    <property type="match status" value="1"/>
</dbReference>
<dbReference type="GO" id="GO:0004252">
    <property type="term" value="F:serine-type endopeptidase activity"/>
    <property type="evidence" value="ECO:0007669"/>
    <property type="project" value="InterPro"/>
</dbReference>
<dbReference type="InterPro" id="IPR015366">
    <property type="entry name" value="S53_propep"/>
</dbReference>
<gene>
    <name evidence="3" type="ORF">LTR77_003314</name>
</gene>
<dbReference type="Pfam" id="PF09286">
    <property type="entry name" value="Pro-kuma_activ"/>
    <property type="match status" value="1"/>
</dbReference>
<dbReference type="PANTHER" id="PTHR14218:SF39">
    <property type="entry name" value="PEPTIDASE S53 DOMAIN-CONTAINING PROTEIN"/>
    <property type="match status" value="1"/>
</dbReference>
<organism evidence="3 4">
    <name type="scientific">Saxophila tyrrhenica</name>
    <dbReference type="NCBI Taxonomy" id="1690608"/>
    <lineage>
        <taxon>Eukaryota</taxon>
        <taxon>Fungi</taxon>
        <taxon>Dikarya</taxon>
        <taxon>Ascomycota</taxon>
        <taxon>Pezizomycotina</taxon>
        <taxon>Dothideomycetes</taxon>
        <taxon>Dothideomycetidae</taxon>
        <taxon>Mycosphaerellales</taxon>
        <taxon>Extremaceae</taxon>
        <taxon>Saxophila</taxon>
    </lineage>
</organism>
<evidence type="ECO:0000259" key="2">
    <source>
        <dbReference type="SMART" id="SM00944"/>
    </source>
</evidence>
<accession>A0AAV9PK62</accession>
<sequence>MYSLHFPSLLCALASLTAASPRPDYAVKESHFVPEGWRAVGDAPKDSPIQLHIGLKQANDYAIESHLLEISDPNHHRYQQYLSPDEIAGLTRASTETQDLVKAWLEDHGIQRHTLDDSHSDWIVVDVTIGMAEELLRAKYSSFASLDGDATLYRTHEFSLPPHLHKHIDVIQPTTSFFRAEPKTPTIDVLGNDTDYGFLQKRAASGIPEECEEFSVNPTCIRKLYGAYDYKPQLPEKNGIGITNFLNHSSHRGDMTKFLKKYRPEAVAAAKEFDIVLIGDAADNQGPYDPDDYSSQVRNAEGNLDSQLVVSTSWPTPFTAYNTAR</sequence>
<keyword evidence="4" id="KW-1185">Reference proteome</keyword>
<keyword evidence="1" id="KW-0732">Signal</keyword>
<comment type="caution">
    <text evidence="3">The sequence shown here is derived from an EMBL/GenBank/DDBJ whole genome shotgun (WGS) entry which is preliminary data.</text>
</comment>
<dbReference type="GO" id="GO:0008240">
    <property type="term" value="F:tripeptidyl-peptidase activity"/>
    <property type="evidence" value="ECO:0007669"/>
    <property type="project" value="TreeGrafter"/>
</dbReference>
<dbReference type="InterPro" id="IPR036852">
    <property type="entry name" value="Peptidase_S8/S53_dom_sf"/>
</dbReference>
<dbReference type="EMBL" id="JAVRRT010000004">
    <property type="protein sequence ID" value="KAK5173192.1"/>
    <property type="molecule type" value="Genomic_DNA"/>
</dbReference>
<dbReference type="RefSeq" id="XP_064661910.1">
    <property type="nucleotide sequence ID" value="XM_064800571.1"/>
</dbReference>
<proteinExistence type="predicted"/>
<dbReference type="SMART" id="SM00944">
    <property type="entry name" value="Pro-kuma_activ"/>
    <property type="match status" value="1"/>
</dbReference>
<evidence type="ECO:0000256" key="1">
    <source>
        <dbReference type="SAM" id="SignalP"/>
    </source>
</evidence>
<dbReference type="InterPro" id="IPR050819">
    <property type="entry name" value="Tripeptidyl-peptidase_I"/>
</dbReference>
<evidence type="ECO:0000313" key="4">
    <source>
        <dbReference type="Proteomes" id="UP001337655"/>
    </source>
</evidence>
<dbReference type="GeneID" id="89924661"/>
<dbReference type="GO" id="GO:0006508">
    <property type="term" value="P:proteolysis"/>
    <property type="evidence" value="ECO:0007669"/>
    <property type="project" value="InterPro"/>
</dbReference>
<dbReference type="SUPFAM" id="SSF54897">
    <property type="entry name" value="Protease propeptides/inhibitors"/>
    <property type="match status" value="1"/>
</dbReference>